<reference evidence="5" key="1">
    <citation type="submission" date="2013-08" db="EMBL/GenBank/DDBJ databases">
        <authorList>
            <person name="Mendez C."/>
            <person name="Richter M."/>
            <person name="Ferrer M."/>
            <person name="Sanchez J."/>
        </authorList>
    </citation>
    <scope>NUCLEOTIDE SEQUENCE</scope>
</reference>
<feature type="region of interest" description="Disordered" evidence="3">
    <location>
        <begin position="1"/>
        <end position="27"/>
    </location>
</feature>
<dbReference type="GO" id="GO:0006419">
    <property type="term" value="P:alanyl-tRNA aminoacylation"/>
    <property type="evidence" value="ECO:0007669"/>
    <property type="project" value="InterPro"/>
</dbReference>
<dbReference type="InterPro" id="IPR018164">
    <property type="entry name" value="Ala-tRNA-synth_IIc_N"/>
</dbReference>
<sequence length="170" mass="18688">MSQLGIRRVQQEDPREDLGHAPGEAAVPLNLLSGPPSPTRGEPLDALYLTDAYRREFSSRVVEALPGTLILETTAFYPQGGGQPCDQGTLHWGDGRTFQVLEVQKGPPGILHRGEGELPPVGAEVTGRLHWGRRYAHMRYHTCLHILSGVVFHRFGSGITGGQIYEDRAR</sequence>
<dbReference type="GO" id="GO:0005524">
    <property type="term" value="F:ATP binding"/>
    <property type="evidence" value="ECO:0007669"/>
    <property type="project" value="InterPro"/>
</dbReference>
<name>T1B097_9ZZZZ</name>
<dbReference type="InterPro" id="IPR009000">
    <property type="entry name" value="Transl_B-barrel_sf"/>
</dbReference>
<dbReference type="SUPFAM" id="SSF55186">
    <property type="entry name" value="ThrRS/AlaRS common domain"/>
    <property type="match status" value="1"/>
</dbReference>
<protein>
    <submittedName>
        <fullName evidence="5">Threonyl/alanyl tRNA synthetase SAD</fullName>
    </submittedName>
</protein>
<keyword evidence="2" id="KW-0862">Zinc</keyword>
<keyword evidence="1" id="KW-0479">Metal-binding</keyword>
<evidence type="ECO:0000256" key="2">
    <source>
        <dbReference type="ARBA" id="ARBA00022833"/>
    </source>
</evidence>
<dbReference type="GO" id="GO:0046872">
    <property type="term" value="F:metal ion binding"/>
    <property type="evidence" value="ECO:0007669"/>
    <property type="project" value="UniProtKB-KW"/>
</dbReference>
<evidence type="ECO:0000256" key="1">
    <source>
        <dbReference type="ARBA" id="ARBA00022723"/>
    </source>
</evidence>
<reference evidence="5" key="2">
    <citation type="journal article" date="2014" name="ISME J.">
        <title>Microbial stratification in low pH oxic and suboxic macroscopic growths along an acid mine drainage.</title>
        <authorList>
            <person name="Mendez-Garcia C."/>
            <person name="Mesa V."/>
            <person name="Sprenger R.R."/>
            <person name="Richter M."/>
            <person name="Diez M.S."/>
            <person name="Solano J."/>
            <person name="Bargiela R."/>
            <person name="Golyshina O.V."/>
            <person name="Manteca A."/>
            <person name="Ramos J.L."/>
            <person name="Gallego J.R."/>
            <person name="Llorente I."/>
            <person name="Martins Dos Santos V.A."/>
            <person name="Jensen O.N."/>
            <person name="Pelaez A.I."/>
            <person name="Sanchez J."/>
            <person name="Ferrer M."/>
        </authorList>
    </citation>
    <scope>NUCLEOTIDE SEQUENCE</scope>
</reference>
<dbReference type="Gene3D" id="2.40.30.130">
    <property type="match status" value="1"/>
</dbReference>
<proteinExistence type="predicted"/>
<dbReference type="AlphaFoldDB" id="T1B097"/>
<dbReference type="Gene3D" id="3.30.980.10">
    <property type="entry name" value="Threonyl-trna Synthetase, Chain A, domain 2"/>
    <property type="match status" value="1"/>
</dbReference>
<organism evidence="5">
    <name type="scientific">mine drainage metagenome</name>
    <dbReference type="NCBI Taxonomy" id="410659"/>
    <lineage>
        <taxon>unclassified sequences</taxon>
        <taxon>metagenomes</taxon>
        <taxon>ecological metagenomes</taxon>
    </lineage>
</organism>
<dbReference type="InterPro" id="IPR018163">
    <property type="entry name" value="Thr/Ala-tRNA-synth_IIc_edit"/>
</dbReference>
<keyword evidence="5" id="KW-0030">Aminoacyl-tRNA synthetase</keyword>
<feature type="domain" description="Alanyl-tRNA synthetase class IIc N-terminal" evidence="4">
    <location>
        <begin position="55"/>
        <end position="130"/>
    </location>
</feature>
<dbReference type="GO" id="GO:0002161">
    <property type="term" value="F:aminoacyl-tRNA deacylase activity"/>
    <property type="evidence" value="ECO:0007669"/>
    <property type="project" value="UniProtKB-ARBA"/>
</dbReference>
<dbReference type="Pfam" id="PF01411">
    <property type="entry name" value="tRNA-synt_2c"/>
    <property type="match status" value="1"/>
</dbReference>
<gene>
    <name evidence="5" type="ORF">B2A_01229</name>
</gene>
<evidence type="ECO:0000313" key="5">
    <source>
        <dbReference type="EMBL" id="EQD66261.1"/>
    </source>
</evidence>
<dbReference type="EMBL" id="AUZZ01000916">
    <property type="protein sequence ID" value="EQD66261.1"/>
    <property type="molecule type" value="Genomic_DNA"/>
</dbReference>
<dbReference type="PANTHER" id="PTHR43462">
    <property type="entry name" value="ALANYL-TRNA EDITING PROTEIN"/>
    <property type="match status" value="1"/>
</dbReference>
<comment type="caution">
    <text evidence="5">The sequence shown here is derived from an EMBL/GenBank/DDBJ whole genome shotgun (WGS) entry which is preliminary data.</text>
</comment>
<feature type="compositionally biased region" description="Basic and acidic residues" evidence="3">
    <location>
        <begin position="9"/>
        <end position="19"/>
    </location>
</feature>
<keyword evidence="5" id="KW-0436">Ligase</keyword>
<dbReference type="GO" id="GO:0004813">
    <property type="term" value="F:alanine-tRNA ligase activity"/>
    <property type="evidence" value="ECO:0007669"/>
    <property type="project" value="InterPro"/>
</dbReference>
<feature type="non-terminal residue" evidence="5">
    <location>
        <position position="170"/>
    </location>
</feature>
<evidence type="ECO:0000256" key="3">
    <source>
        <dbReference type="SAM" id="MobiDB-lite"/>
    </source>
</evidence>
<dbReference type="SUPFAM" id="SSF50447">
    <property type="entry name" value="Translation proteins"/>
    <property type="match status" value="1"/>
</dbReference>
<accession>T1B097</accession>
<dbReference type="InterPro" id="IPR051335">
    <property type="entry name" value="Alanyl-tRNA_Editing_Enzymes"/>
</dbReference>
<dbReference type="PANTHER" id="PTHR43462:SF1">
    <property type="entry name" value="ALANYL-TRNA EDITING PROTEIN AARSD1"/>
    <property type="match status" value="1"/>
</dbReference>
<evidence type="ECO:0000259" key="4">
    <source>
        <dbReference type="Pfam" id="PF01411"/>
    </source>
</evidence>